<dbReference type="GO" id="GO:0006508">
    <property type="term" value="P:proteolysis"/>
    <property type="evidence" value="ECO:0007669"/>
    <property type="project" value="UniProtKB-KW"/>
</dbReference>
<evidence type="ECO:0000256" key="10">
    <source>
        <dbReference type="SAM" id="MobiDB-lite"/>
    </source>
</evidence>
<dbReference type="NCBIfam" id="TIGR03296">
    <property type="entry name" value="M6dom_TIGR03296"/>
    <property type="match status" value="1"/>
</dbReference>
<evidence type="ECO:0000256" key="5">
    <source>
        <dbReference type="ARBA" id="ARBA00022723"/>
    </source>
</evidence>
<dbReference type="InterPro" id="IPR008757">
    <property type="entry name" value="Peptidase_M6-like_domain"/>
</dbReference>
<evidence type="ECO:0000256" key="6">
    <source>
        <dbReference type="ARBA" id="ARBA00022729"/>
    </source>
</evidence>
<keyword evidence="5" id="KW-0479">Metal-binding</keyword>
<evidence type="ECO:0000256" key="8">
    <source>
        <dbReference type="ARBA" id="ARBA00022833"/>
    </source>
</evidence>
<feature type="domain" description="Peptidase M6-like" evidence="11">
    <location>
        <begin position="153"/>
        <end position="443"/>
    </location>
</feature>
<name>A0A7X2S5D0_9BACI</name>
<accession>A0A7X2S5D0</accession>
<evidence type="ECO:0000313" key="13">
    <source>
        <dbReference type="EMBL" id="MTH53944.1"/>
    </source>
</evidence>
<keyword evidence="8" id="KW-0862">Zinc</keyword>
<dbReference type="GO" id="GO:0008237">
    <property type="term" value="F:metallopeptidase activity"/>
    <property type="evidence" value="ECO:0007669"/>
    <property type="project" value="UniProtKB-KW"/>
</dbReference>
<evidence type="ECO:0000256" key="4">
    <source>
        <dbReference type="ARBA" id="ARBA00022670"/>
    </source>
</evidence>
<sequence length="804" mass="88414">MITGGLGLRKLKRSVQKHSKRWQKAAVGTAVVSGLLLGSLLPGQASAAVQTAPESAPIDYNIIPEERLADALKEKGVISKSASQTEINKAVKTYIEKKNGEKPEVHADSHGHAMDSKVKDFMTKQKEKIKKQFGKNKAAKGKPNGLVKVNPAKDAPYNGKVREDKVLVLLTEFSDFKHNNVDQEPGYMYADDFNKEHYEKLMFGDEEFTMFNGEKIKTFKQYYEEQSGGSYTVDGTVSEWISVPGTAKEYGDDNPNGGHDNQNPKGARDLVKDALNAAVASGMDLSEYDEFDQYDLDGDGNQNEPDGLVDHLMIIHAGTGQEAGGGRLGDDAIWSHRWTVGNQPYKVPGSTSEVPYWGGQMAAFDYTIQPEDGAVGVFAHEFGHDLGLPDEYDTQYTGAGEPVASWSIMSGGSWNGNIAGTVPTSFSPMNREFFQKTMGGNWANITEMDFEDIGPFGFSTVIDQSVTKSKNPGFVKVNLPKKAVKGIESAFGKKYYYSTKGDDLNTKATTPEMDLTAATTAKFDYKAYFDIEFDYDYLYVNAIKADGTKVLIDTIGDEDTDGDARAESSKKQWVDKSYDLSQFKGQKIKLEFNYVTDGGLALDGFAMDNPTLTVDGKVVFSDDAEGTPKVALNGFIVSDGNYYKDNYYYLEWRNYAGSDEALAYSRGAVYNTGMVVWYGDESYTDNWTGPAHHPGYGFIGVVDSHPETVFGTLNGKPSAANSTRYQVADAAFSWDKTKAFTVSSPTRGEFTFKGMLGNTLFDDSQTYIDYDLPDAGKILPRHGLKVQVMGEAKDNSAGMVWIRR</sequence>
<evidence type="ECO:0000256" key="7">
    <source>
        <dbReference type="ARBA" id="ARBA00022801"/>
    </source>
</evidence>
<dbReference type="PANTHER" id="PTHR13062">
    <property type="entry name" value="COLLAGENASE"/>
    <property type="match status" value="1"/>
</dbReference>
<dbReference type="Gene3D" id="2.60.120.200">
    <property type="match status" value="1"/>
</dbReference>
<dbReference type="SUPFAM" id="SSF55486">
    <property type="entry name" value="Metalloproteases ('zincins'), catalytic domain"/>
    <property type="match status" value="1"/>
</dbReference>
<evidence type="ECO:0000256" key="3">
    <source>
        <dbReference type="ARBA" id="ARBA00022525"/>
    </source>
</evidence>
<evidence type="ECO:0000256" key="2">
    <source>
        <dbReference type="ARBA" id="ARBA00004613"/>
    </source>
</evidence>
<dbReference type="EMBL" id="WMIB01000009">
    <property type="protein sequence ID" value="MTH53944.1"/>
    <property type="molecule type" value="Genomic_DNA"/>
</dbReference>
<comment type="cofactor">
    <cofactor evidence="1">
        <name>Zn(2+)</name>
        <dbReference type="ChEBI" id="CHEBI:29105"/>
    </cofactor>
</comment>
<dbReference type="OrthoDB" id="275270at2"/>
<keyword evidence="6" id="KW-0732">Signal</keyword>
<dbReference type="InterPro" id="IPR012300">
    <property type="entry name" value="Pept_M6_InhA"/>
</dbReference>
<keyword evidence="14" id="KW-1185">Reference proteome</keyword>
<evidence type="ECO:0000259" key="11">
    <source>
        <dbReference type="Pfam" id="PF05547"/>
    </source>
</evidence>
<evidence type="ECO:0000313" key="14">
    <source>
        <dbReference type="Proteomes" id="UP000434639"/>
    </source>
</evidence>
<protein>
    <submittedName>
        <fullName evidence="13">M6 family metalloprotease domain-containing protein</fullName>
    </submittedName>
</protein>
<dbReference type="PANTHER" id="PTHR13062:SF12">
    <property type="entry name" value="ALPHA-2-MACROGLOBULIN DOMAIN-CONTAINING PROTEIN"/>
    <property type="match status" value="1"/>
</dbReference>
<dbReference type="Pfam" id="PF05547">
    <property type="entry name" value="Peptidase_M6"/>
    <property type="match status" value="1"/>
</dbReference>
<dbReference type="PIRSF" id="PIRSF007519">
    <property type="entry name" value="Protease_InhA"/>
    <property type="match status" value="1"/>
</dbReference>
<reference evidence="13 14" key="1">
    <citation type="journal article" date="2017" name="Int. J. Syst. Evol. Microbiol.">
        <title>Bacillus mangrovi sp. nov., isolated from a sediment sample from a mangrove forest.</title>
        <authorList>
            <person name="Gupta V."/>
            <person name="Singh P.K."/>
            <person name="Korpole S."/>
            <person name="Tanuku N.R.S."/>
            <person name="Pinnaka A.K."/>
        </authorList>
    </citation>
    <scope>NUCLEOTIDE SEQUENCE [LARGE SCALE GENOMIC DNA]</scope>
    <source>
        <strain evidence="13 14">KCTC 33872</strain>
    </source>
</reference>
<proteinExistence type="predicted"/>
<keyword evidence="3" id="KW-0964">Secreted</keyword>
<dbReference type="GO" id="GO:0005576">
    <property type="term" value="C:extracellular region"/>
    <property type="evidence" value="ECO:0007669"/>
    <property type="project" value="UniProtKB-SubCell"/>
</dbReference>
<feature type="domain" description="Immune inhibitor A-like metallopeptidase VEG" evidence="12">
    <location>
        <begin position="644"/>
        <end position="800"/>
    </location>
</feature>
<evidence type="ECO:0000256" key="1">
    <source>
        <dbReference type="ARBA" id="ARBA00001947"/>
    </source>
</evidence>
<comment type="caution">
    <text evidence="13">The sequence shown here is derived from an EMBL/GenBank/DDBJ whole genome shotgun (WGS) entry which is preliminary data.</text>
</comment>
<gene>
    <name evidence="13" type="ORF">GKZ89_11055</name>
</gene>
<keyword evidence="4 13" id="KW-0645">Protease</keyword>
<dbReference type="GO" id="GO:0046872">
    <property type="term" value="F:metal ion binding"/>
    <property type="evidence" value="ECO:0007669"/>
    <property type="project" value="UniProtKB-KW"/>
</dbReference>
<dbReference type="Pfam" id="PF20774">
    <property type="entry name" value="InhA-like_VEG"/>
    <property type="match status" value="1"/>
</dbReference>
<dbReference type="Proteomes" id="UP000434639">
    <property type="component" value="Unassembled WGS sequence"/>
</dbReference>
<evidence type="ECO:0000256" key="9">
    <source>
        <dbReference type="ARBA" id="ARBA00023049"/>
    </source>
</evidence>
<dbReference type="AlphaFoldDB" id="A0A7X2S5D0"/>
<dbReference type="Pfam" id="PF20773">
    <property type="entry name" value="InhA-like_MAM"/>
    <property type="match status" value="1"/>
</dbReference>
<dbReference type="InterPro" id="IPR048665">
    <property type="entry name" value="InhA-like_VEG"/>
</dbReference>
<feature type="region of interest" description="Disordered" evidence="10">
    <location>
        <begin position="132"/>
        <end position="151"/>
    </location>
</feature>
<organism evidence="13 14">
    <name type="scientific">Metabacillus mangrovi</name>
    <dbReference type="NCBI Taxonomy" id="1491830"/>
    <lineage>
        <taxon>Bacteria</taxon>
        <taxon>Bacillati</taxon>
        <taxon>Bacillota</taxon>
        <taxon>Bacilli</taxon>
        <taxon>Bacillales</taxon>
        <taxon>Bacillaceae</taxon>
        <taxon>Metabacillus</taxon>
    </lineage>
</organism>
<keyword evidence="9 13" id="KW-0482">Metalloprotease</keyword>
<feature type="region of interest" description="Disordered" evidence="10">
    <location>
        <begin position="245"/>
        <end position="267"/>
    </location>
</feature>
<evidence type="ECO:0000259" key="12">
    <source>
        <dbReference type="Pfam" id="PF20774"/>
    </source>
</evidence>
<comment type="subcellular location">
    <subcellularLocation>
        <location evidence="2">Secreted</location>
    </subcellularLocation>
</comment>
<keyword evidence="7" id="KW-0378">Hydrolase</keyword>